<proteinExistence type="predicted"/>
<dbReference type="EMBL" id="LAZR01029710">
    <property type="protein sequence ID" value="KKL58757.1"/>
    <property type="molecule type" value="Genomic_DNA"/>
</dbReference>
<accession>A0A0F9G674</accession>
<reference evidence="1" key="1">
    <citation type="journal article" date="2015" name="Nature">
        <title>Complex archaea that bridge the gap between prokaryotes and eukaryotes.</title>
        <authorList>
            <person name="Spang A."/>
            <person name="Saw J.H."/>
            <person name="Jorgensen S.L."/>
            <person name="Zaremba-Niedzwiedzka K."/>
            <person name="Martijn J."/>
            <person name="Lind A.E."/>
            <person name="van Eijk R."/>
            <person name="Schleper C."/>
            <person name="Guy L."/>
            <person name="Ettema T.J."/>
        </authorList>
    </citation>
    <scope>NUCLEOTIDE SEQUENCE</scope>
</reference>
<organism evidence="1">
    <name type="scientific">marine sediment metagenome</name>
    <dbReference type="NCBI Taxonomy" id="412755"/>
    <lineage>
        <taxon>unclassified sequences</taxon>
        <taxon>metagenomes</taxon>
        <taxon>ecological metagenomes</taxon>
    </lineage>
</organism>
<evidence type="ECO:0000313" key="1">
    <source>
        <dbReference type="EMBL" id="KKL58757.1"/>
    </source>
</evidence>
<sequence>MAPPIVKRVTGGVVPQVTVAPKARAKVKPSGAALAVTMQLPDEPCPVSTDIKDYNGTTKELTCTALTEAPGNGDQFCIS</sequence>
<dbReference type="AlphaFoldDB" id="A0A0F9G674"/>
<protein>
    <submittedName>
        <fullName evidence="1">Uncharacterized protein</fullName>
    </submittedName>
</protein>
<comment type="caution">
    <text evidence="1">The sequence shown here is derived from an EMBL/GenBank/DDBJ whole genome shotgun (WGS) entry which is preliminary data.</text>
</comment>
<name>A0A0F9G674_9ZZZZ</name>
<gene>
    <name evidence="1" type="ORF">LCGC14_2222130</name>
</gene>